<dbReference type="EMBL" id="CP040896">
    <property type="protein sequence ID" value="QDA59664.1"/>
    <property type="molecule type" value="Genomic_DNA"/>
</dbReference>
<dbReference type="OrthoDB" id="4404538at2"/>
<organism evidence="1 2">
    <name type="scientific">Hymenobacter jejuensis</name>
    <dbReference type="NCBI Taxonomy" id="2502781"/>
    <lineage>
        <taxon>Bacteria</taxon>
        <taxon>Pseudomonadati</taxon>
        <taxon>Bacteroidota</taxon>
        <taxon>Cytophagia</taxon>
        <taxon>Cytophagales</taxon>
        <taxon>Hymenobacteraceae</taxon>
        <taxon>Hymenobacter</taxon>
    </lineage>
</organism>
<dbReference type="AlphaFoldDB" id="A0A5B7ZX18"/>
<keyword evidence="2" id="KW-1185">Reference proteome</keyword>
<dbReference type="KEGG" id="hyj:FHG12_05880"/>
<gene>
    <name evidence="1" type="ORF">FHG12_05880</name>
</gene>
<dbReference type="InterPro" id="IPR018697">
    <property type="entry name" value="DUF2199"/>
</dbReference>
<dbReference type="Proteomes" id="UP000305398">
    <property type="component" value="Chromosome"/>
</dbReference>
<reference evidence="1 2" key="1">
    <citation type="submission" date="2019-06" db="EMBL/GenBank/DDBJ databases">
        <authorList>
            <person name="Srinivasan S."/>
        </authorList>
    </citation>
    <scope>NUCLEOTIDE SEQUENCE [LARGE SCALE GENOMIC DNA]</scope>
    <source>
        <strain evidence="1 2">17J68-5</strain>
    </source>
</reference>
<sequence length="175" mass="20079">MGTFFMSFHCACCGQIHECLPDIGSSAPWAMYTIPEEERATRVWLKQDTCVIDDQEFFIRGVLEIPVHEQEQTFGFGVWVSQSQEHFLSYQEYHNTDAIRPYFGWLCTEISMFSPTLSLKTMAHFQGNGQRPTIELEPTDHPLAVAQRDGISLERAWEIVHEYVKPSNLGVESSE</sequence>
<evidence type="ECO:0000313" key="2">
    <source>
        <dbReference type="Proteomes" id="UP000305398"/>
    </source>
</evidence>
<protein>
    <submittedName>
        <fullName evidence="1">DUF2199 domain-containing protein</fullName>
    </submittedName>
</protein>
<dbReference type="Pfam" id="PF09965">
    <property type="entry name" value="DUF2199"/>
    <property type="match status" value="1"/>
</dbReference>
<name>A0A5B7ZX18_9BACT</name>
<accession>A0A5B7ZX18</accession>
<proteinExistence type="predicted"/>
<evidence type="ECO:0000313" key="1">
    <source>
        <dbReference type="EMBL" id="QDA59664.1"/>
    </source>
</evidence>